<dbReference type="InterPro" id="IPR002156">
    <property type="entry name" value="RNaseH_domain"/>
</dbReference>
<dbReference type="EMBL" id="BQNB010018516">
    <property type="protein sequence ID" value="GJT75265.1"/>
    <property type="molecule type" value="Genomic_DNA"/>
</dbReference>
<dbReference type="CDD" id="cd09279">
    <property type="entry name" value="RNase_HI_like"/>
    <property type="match status" value="1"/>
</dbReference>
<reference evidence="2" key="1">
    <citation type="journal article" date="2022" name="Int. J. Mol. Sci.">
        <title>Draft Genome of Tanacetum Coccineum: Genomic Comparison of Closely Related Tanacetum-Family Plants.</title>
        <authorList>
            <person name="Yamashiro T."/>
            <person name="Shiraishi A."/>
            <person name="Nakayama K."/>
            <person name="Satake H."/>
        </authorList>
    </citation>
    <scope>NUCLEOTIDE SEQUENCE</scope>
</reference>
<dbReference type="PANTHER" id="PTHR48475">
    <property type="entry name" value="RIBONUCLEASE H"/>
    <property type="match status" value="1"/>
</dbReference>
<protein>
    <submittedName>
        <fullName evidence="2">Reverse transcriptase domain-containing protein</fullName>
    </submittedName>
</protein>
<reference evidence="2" key="2">
    <citation type="submission" date="2022-01" db="EMBL/GenBank/DDBJ databases">
        <authorList>
            <person name="Yamashiro T."/>
            <person name="Shiraishi A."/>
            <person name="Satake H."/>
            <person name="Nakayama K."/>
        </authorList>
    </citation>
    <scope>NUCLEOTIDE SEQUENCE</scope>
</reference>
<keyword evidence="3" id="KW-1185">Reference proteome</keyword>
<dbReference type="InterPro" id="IPR043502">
    <property type="entry name" value="DNA/RNA_pol_sf"/>
</dbReference>
<evidence type="ECO:0000313" key="3">
    <source>
        <dbReference type="Proteomes" id="UP001151760"/>
    </source>
</evidence>
<comment type="caution">
    <text evidence="2">The sequence shown here is derived from an EMBL/GenBank/DDBJ whole genome shotgun (WGS) entry which is preliminary data.</text>
</comment>
<dbReference type="SUPFAM" id="SSF56672">
    <property type="entry name" value="DNA/RNA polymerases"/>
    <property type="match status" value="1"/>
</dbReference>
<dbReference type="Pfam" id="PF13456">
    <property type="entry name" value="RVT_3"/>
    <property type="match status" value="1"/>
</dbReference>
<gene>
    <name evidence="2" type="ORF">Tco_1041990</name>
</gene>
<dbReference type="InterPro" id="IPR043128">
    <property type="entry name" value="Rev_trsase/Diguanyl_cyclase"/>
</dbReference>
<dbReference type="InterPro" id="IPR036397">
    <property type="entry name" value="RNaseH_sf"/>
</dbReference>
<dbReference type="PROSITE" id="PS50879">
    <property type="entry name" value="RNASE_H_1"/>
    <property type="match status" value="1"/>
</dbReference>
<proteinExistence type="predicted"/>
<evidence type="ECO:0000259" key="1">
    <source>
        <dbReference type="PROSITE" id="PS50879"/>
    </source>
</evidence>
<dbReference type="Proteomes" id="UP001151760">
    <property type="component" value="Unassembled WGS sequence"/>
</dbReference>
<organism evidence="2 3">
    <name type="scientific">Tanacetum coccineum</name>
    <dbReference type="NCBI Taxonomy" id="301880"/>
    <lineage>
        <taxon>Eukaryota</taxon>
        <taxon>Viridiplantae</taxon>
        <taxon>Streptophyta</taxon>
        <taxon>Embryophyta</taxon>
        <taxon>Tracheophyta</taxon>
        <taxon>Spermatophyta</taxon>
        <taxon>Magnoliopsida</taxon>
        <taxon>eudicotyledons</taxon>
        <taxon>Gunneridae</taxon>
        <taxon>Pentapetalae</taxon>
        <taxon>asterids</taxon>
        <taxon>campanulids</taxon>
        <taxon>Asterales</taxon>
        <taxon>Asteraceae</taxon>
        <taxon>Asteroideae</taxon>
        <taxon>Anthemideae</taxon>
        <taxon>Anthemidinae</taxon>
        <taxon>Tanacetum</taxon>
    </lineage>
</organism>
<keyword evidence="2" id="KW-0548">Nucleotidyltransferase</keyword>
<feature type="domain" description="RNase H type-1" evidence="1">
    <location>
        <begin position="290"/>
        <end position="381"/>
    </location>
</feature>
<dbReference type="InterPro" id="IPR041577">
    <property type="entry name" value="RT_RNaseH_2"/>
</dbReference>
<keyword evidence="2" id="KW-0808">Transferase</keyword>
<dbReference type="Pfam" id="PF17919">
    <property type="entry name" value="RT_RNaseH_2"/>
    <property type="match status" value="1"/>
</dbReference>
<dbReference type="PANTHER" id="PTHR48475:SF2">
    <property type="entry name" value="RIBONUCLEASE H"/>
    <property type="match status" value="1"/>
</dbReference>
<evidence type="ECO:0000313" key="2">
    <source>
        <dbReference type="EMBL" id="GJT75265.1"/>
    </source>
</evidence>
<dbReference type="GO" id="GO:0003964">
    <property type="term" value="F:RNA-directed DNA polymerase activity"/>
    <property type="evidence" value="ECO:0007669"/>
    <property type="project" value="UniProtKB-KW"/>
</dbReference>
<keyword evidence="2" id="KW-0695">RNA-directed DNA polymerase</keyword>
<dbReference type="SUPFAM" id="SSF53098">
    <property type="entry name" value="Ribonuclease H-like"/>
    <property type="match status" value="1"/>
</dbReference>
<dbReference type="Gene3D" id="3.30.420.10">
    <property type="entry name" value="Ribonuclease H-like superfamily/Ribonuclease H"/>
    <property type="match status" value="1"/>
</dbReference>
<accession>A0ABQ5GI96</accession>
<dbReference type="InterPro" id="IPR012337">
    <property type="entry name" value="RNaseH-like_sf"/>
</dbReference>
<name>A0ABQ5GI96_9ASTR</name>
<sequence length="381" mass="43436">MKVNADDMVIMSDSEEEMMANITETLKRLRAINLKLNTKKCSFRVEEGVYSGLLITKQGIRAYPSKVKAVSTLRTPKTVSEMQNLNKKIAALSRFLSKSAERTLPFMKTLRSCRIGKMVQWTKEADEAFRIMKEYLESLPTMVIPTKGETLTMYLATSEVIVSVILMAERGKKQIPVYFVSQTLHRAELKYPELEKLILSLVYTARKLWRYFEAHPTQVLGDKPIKQILAKPEKSDRIAKWAIKLGGHEIKYRGKNLIKGKILVDFLAETSLPENREAKNEEVKRKEPEPENAWKLFTDGASSSDGSGAGLMVVSPEGKKYTYALRFAFETTNNEAEYEVLLAVLRIAKEMEIRELIIFVDSQLVVNQVKRLFEATQPTIK</sequence>
<dbReference type="Gene3D" id="3.30.70.270">
    <property type="match status" value="2"/>
</dbReference>